<evidence type="ECO:0000313" key="1">
    <source>
        <dbReference type="EMBL" id="OFA10724.1"/>
    </source>
</evidence>
<accession>A0A1E7XC83</accession>
<reference evidence="1 2" key="1">
    <citation type="submission" date="2016-09" db="EMBL/GenBank/DDBJ databases">
        <title>Genome Sequence of Lactobacillus sunkii Strain CG01.</title>
        <authorList>
            <person name="Poehlein A."/>
            <person name="Gabris C."/>
            <person name="Bengelsdorf F.R."/>
            <person name="Duerre P."/>
            <person name="Daniel R."/>
        </authorList>
    </citation>
    <scope>NUCLEOTIDE SEQUENCE [LARGE SCALE GENOMIC DNA]</scope>
    <source>
        <strain evidence="1 2">CG_D</strain>
    </source>
</reference>
<name>A0A1E7XC83_9LACO</name>
<evidence type="ECO:0000313" key="2">
    <source>
        <dbReference type="Proteomes" id="UP000177010"/>
    </source>
</evidence>
<gene>
    <name evidence="1" type="ORF">LASUN_16310</name>
</gene>
<dbReference type="AlphaFoldDB" id="A0A1E7XC83"/>
<protein>
    <submittedName>
        <fullName evidence="1">Uncharacterized protein</fullName>
    </submittedName>
</protein>
<comment type="caution">
    <text evidence="1">The sequence shown here is derived from an EMBL/GenBank/DDBJ whole genome shotgun (WGS) entry which is preliminary data.</text>
</comment>
<organism evidence="1 2">
    <name type="scientific">Lentilactobacillus sunkii</name>
    <dbReference type="NCBI Taxonomy" id="481719"/>
    <lineage>
        <taxon>Bacteria</taxon>
        <taxon>Bacillati</taxon>
        <taxon>Bacillota</taxon>
        <taxon>Bacilli</taxon>
        <taxon>Lactobacillales</taxon>
        <taxon>Lactobacillaceae</taxon>
        <taxon>Lentilactobacillus</taxon>
    </lineage>
</organism>
<dbReference type="EMBL" id="MIQE01000014">
    <property type="protein sequence ID" value="OFA10724.1"/>
    <property type="molecule type" value="Genomic_DNA"/>
</dbReference>
<dbReference type="Proteomes" id="UP000177010">
    <property type="component" value="Unassembled WGS sequence"/>
</dbReference>
<sequence>MKLKKRILLEVLALSFGTGITSLSDFVKTYSTNQ</sequence>
<proteinExistence type="predicted"/>